<evidence type="ECO:0000313" key="1">
    <source>
        <dbReference type="EMBL" id="PIZ16914.1"/>
    </source>
</evidence>
<organism evidence="1 2">
    <name type="scientific">Candidatus Desantisbacteria bacterium CG_4_10_14_0_8_um_filter_48_22</name>
    <dbReference type="NCBI Taxonomy" id="1974543"/>
    <lineage>
        <taxon>Bacteria</taxon>
        <taxon>Candidatus Desantisiibacteriota</taxon>
    </lineage>
</organism>
<dbReference type="AlphaFoldDB" id="A0A2M7SBQ1"/>
<accession>A0A2M7SBQ1</accession>
<gene>
    <name evidence="1" type="ORF">COY52_05670</name>
</gene>
<proteinExistence type="predicted"/>
<sequence>MLSAYINIKKANPLKEELNENKKEEHEKEILFLTLVSRFRIARWYNNDISITNHILKGMVNECPNIDDLSNFVILFEFNENPGMDIMDIQEVFEKTQYEFYKIKKAGINIEDYIKKLE</sequence>
<reference evidence="2" key="1">
    <citation type="submission" date="2017-09" db="EMBL/GenBank/DDBJ databases">
        <title>Depth-based differentiation of microbial function through sediment-hosted aquifers and enrichment of novel symbionts in the deep terrestrial subsurface.</title>
        <authorList>
            <person name="Probst A.J."/>
            <person name="Ladd B."/>
            <person name="Jarett J.K."/>
            <person name="Geller-Mcgrath D.E."/>
            <person name="Sieber C.M.K."/>
            <person name="Emerson J.B."/>
            <person name="Anantharaman K."/>
            <person name="Thomas B.C."/>
            <person name="Malmstrom R."/>
            <person name="Stieglmeier M."/>
            <person name="Klingl A."/>
            <person name="Woyke T."/>
            <person name="Ryan C.M."/>
            <person name="Banfield J.F."/>
        </authorList>
    </citation>
    <scope>NUCLEOTIDE SEQUENCE [LARGE SCALE GENOMIC DNA]</scope>
</reference>
<dbReference type="Proteomes" id="UP000229307">
    <property type="component" value="Unassembled WGS sequence"/>
</dbReference>
<evidence type="ECO:0000313" key="2">
    <source>
        <dbReference type="Proteomes" id="UP000229307"/>
    </source>
</evidence>
<protein>
    <submittedName>
        <fullName evidence="1">Uncharacterized protein</fullName>
    </submittedName>
</protein>
<comment type="caution">
    <text evidence="1">The sequence shown here is derived from an EMBL/GenBank/DDBJ whole genome shotgun (WGS) entry which is preliminary data.</text>
</comment>
<dbReference type="EMBL" id="PFMR01000152">
    <property type="protein sequence ID" value="PIZ16914.1"/>
    <property type="molecule type" value="Genomic_DNA"/>
</dbReference>
<name>A0A2M7SBQ1_9BACT</name>